<reference evidence="10" key="2">
    <citation type="submission" date="2023-06" db="EMBL/GenBank/DDBJ databases">
        <authorList>
            <consortium name="Lawrence Berkeley National Laboratory"/>
            <person name="Mondo S.J."/>
            <person name="Hensen N."/>
            <person name="Bonometti L."/>
            <person name="Westerberg I."/>
            <person name="Brannstrom I.O."/>
            <person name="Guillou S."/>
            <person name="Cros-Aarteil S."/>
            <person name="Calhoun S."/>
            <person name="Haridas S."/>
            <person name="Kuo A."/>
            <person name="Pangilinan J."/>
            <person name="Riley R."/>
            <person name="Labutti K."/>
            <person name="Andreopoulos B."/>
            <person name="Lipzen A."/>
            <person name="Chen C."/>
            <person name="Yanf M."/>
            <person name="Daum C."/>
            <person name="Ng V."/>
            <person name="Clum A."/>
            <person name="Steindorff A."/>
            <person name="Ohm R."/>
            <person name="Martin F."/>
            <person name="Silar P."/>
            <person name="Natvig D."/>
            <person name="Lalanne C."/>
            <person name="Gautier V."/>
            <person name="Ament-Velasquez S.L."/>
            <person name="Kruys A."/>
            <person name="Hutchinson M.I."/>
            <person name="Powell A.J."/>
            <person name="Barry K."/>
            <person name="Miller A.N."/>
            <person name="Grigoriev I.V."/>
            <person name="Debuchy R."/>
            <person name="Gladieux P."/>
            <person name="Thoren M.H."/>
            <person name="Johannesson H."/>
        </authorList>
    </citation>
    <scope>NUCLEOTIDE SEQUENCE</scope>
    <source>
        <strain evidence="10">CBS 333.67</strain>
    </source>
</reference>
<dbReference type="InterPro" id="IPR000719">
    <property type="entry name" value="Prot_kinase_dom"/>
</dbReference>
<evidence type="ECO:0000256" key="2">
    <source>
        <dbReference type="ARBA" id="ARBA00022527"/>
    </source>
</evidence>
<dbReference type="EC" id="2.7.11.1" evidence="1"/>
<reference evidence="10" key="1">
    <citation type="journal article" date="2023" name="Mol. Phylogenet. Evol.">
        <title>Genome-scale phylogeny and comparative genomics of the fungal order Sordariales.</title>
        <authorList>
            <person name="Hensen N."/>
            <person name="Bonometti L."/>
            <person name="Westerberg I."/>
            <person name="Brannstrom I.O."/>
            <person name="Guillou S."/>
            <person name="Cros-Aarteil S."/>
            <person name="Calhoun S."/>
            <person name="Haridas S."/>
            <person name="Kuo A."/>
            <person name="Mondo S."/>
            <person name="Pangilinan J."/>
            <person name="Riley R."/>
            <person name="LaButti K."/>
            <person name="Andreopoulos B."/>
            <person name="Lipzen A."/>
            <person name="Chen C."/>
            <person name="Yan M."/>
            <person name="Daum C."/>
            <person name="Ng V."/>
            <person name="Clum A."/>
            <person name="Steindorff A."/>
            <person name="Ohm R.A."/>
            <person name="Martin F."/>
            <person name="Silar P."/>
            <person name="Natvig D.O."/>
            <person name="Lalanne C."/>
            <person name="Gautier V."/>
            <person name="Ament-Velasquez S.L."/>
            <person name="Kruys A."/>
            <person name="Hutchinson M.I."/>
            <person name="Powell A.J."/>
            <person name="Barry K."/>
            <person name="Miller A.N."/>
            <person name="Grigoriev I.V."/>
            <person name="Debuchy R."/>
            <person name="Gladieux P."/>
            <person name="Hiltunen Thoren M."/>
            <person name="Johannesson H."/>
        </authorList>
    </citation>
    <scope>NUCLEOTIDE SEQUENCE</scope>
    <source>
        <strain evidence="10">CBS 333.67</strain>
    </source>
</reference>
<evidence type="ECO:0000256" key="6">
    <source>
        <dbReference type="ARBA" id="ARBA00022840"/>
    </source>
</evidence>
<accession>A0AAJ0H0B4</accession>
<dbReference type="PANTHER" id="PTHR43895">
    <property type="entry name" value="CALCIUM/CALMODULIN-DEPENDENT PROTEIN KINASE KINASE-RELATED"/>
    <property type="match status" value="1"/>
</dbReference>
<comment type="caution">
    <text evidence="10">The sequence shown here is derived from an EMBL/GenBank/DDBJ whole genome shotgun (WGS) entry which is preliminary data.</text>
</comment>
<protein>
    <recommendedName>
        <fullName evidence="1">non-specific serine/threonine protein kinase</fullName>
        <ecNumber evidence="1">2.7.11.1</ecNumber>
    </recommendedName>
</protein>
<name>A0AAJ0H0B4_9PEZI</name>
<dbReference type="RefSeq" id="XP_062725258.1">
    <property type="nucleotide sequence ID" value="XM_062866009.1"/>
</dbReference>
<evidence type="ECO:0000256" key="3">
    <source>
        <dbReference type="ARBA" id="ARBA00022679"/>
    </source>
</evidence>
<evidence type="ECO:0000259" key="9">
    <source>
        <dbReference type="PROSITE" id="PS50011"/>
    </source>
</evidence>
<dbReference type="SMART" id="SM00220">
    <property type="entry name" value="S_TKc"/>
    <property type="match status" value="1"/>
</dbReference>
<keyword evidence="5" id="KW-0418">Kinase</keyword>
<dbReference type="Proteomes" id="UP001273166">
    <property type="component" value="Unassembled WGS sequence"/>
</dbReference>
<dbReference type="GO" id="GO:0007165">
    <property type="term" value="P:signal transduction"/>
    <property type="evidence" value="ECO:0007669"/>
    <property type="project" value="TreeGrafter"/>
</dbReference>
<keyword evidence="2" id="KW-0723">Serine/threonine-protein kinase</keyword>
<comment type="catalytic activity">
    <reaction evidence="7">
        <text>L-threonyl-[protein] + ATP = O-phospho-L-threonyl-[protein] + ADP + H(+)</text>
        <dbReference type="Rhea" id="RHEA:46608"/>
        <dbReference type="Rhea" id="RHEA-COMP:11060"/>
        <dbReference type="Rhea" id="RHEA-COMP:11605"/>
        <dbReference type="ChEBI" id="CHEBI:15378"/>
        <dbReference type="ChEBI" id="CHEBI:30013"/>
        <dbReference type="ChEBI" id="CHEBI:30616"/>
        <dbReference type="ChEBI" id="CHEBI:61977"/>
        <dbReference type="ChEBI" id="CHEBI:456216"/>
        <dbReference type="EC" id="2.7.11.1"/>
    </reaction>
</comment>
<dbReference type="Gene3D" id="1.10.510.10">
    <property type="entry name" value="Transferase(Phosphotransferase) domain 1"/>
    <property type="match status" value="1"/>
</dbReference>
<keyword evidence="4" id="KW-0547">Nucleotide-binding</keyword>
<dbReference type="InterPro" id="IPR011009">
    <property type="entry name" value="Kinase-like_dom_sf"/>
</dbReference>
<evidence type="ECO:0000256" key="4">
    <source>
        <dbReference type="ARBA" id="ARBA00022741"/>
    </source>
</evidence>
<feature type="domain" description="Protein kinase" evidence="9">
    <location>
        <begin position="59"/>
        <end position="381"/>
    </location>
</feature>
<dbReference type="PROSITE" id="PS50011">
    <property type="entry name" value="PROTEIN_KINASE_DOM"/>
    <property type="match status" value="1"/>
</dbReference>
<evidence type="ECO:0000313" key="10">
    <source>
        <dbReference type="EMBL" id="KAK3309478.1"/>
    </source>
</evidence>
<evidence type="ECO:0000256" key="1">
    <source>
        <dbReference type="ARBA" id="ARBA00012513"/>
    </source>
</evidence>
<dbReference type="GO" id="GO:0005524">
    <property type="term" value="F:ATP binding"/>
    <property type="evidence" value="ECO:0007669"/>
    <property type="project" value="UniProtKB-KW"/>
</dbReference>
<keyword evidence="6" id="KW-0067">ATP-binding</keyword>
<organism evidence="10 11">
    <name type="scientific">Chaetomium strumarium</name>
    <dbReference type="NCBI Taxonomy" id="1170767"/>
    <lineage>
        <taxon>Eukaryota</taxon>
        <taxon>Fungi</taxon>
        <taxon>Dikarya</taxon>
        <taxon>Ascomycota</taxon>
        <taxon>Pezizomycotina</taxon>
        <taxon>Sordariomycetes</taxon>
        <taxon>Sordariomycetidae</taxon>
        <taxon>Sordariales</taxon>
        <taxon>Chaetomiaceae</taxon>
        <taxon>Chaetomium</taxon>
    </lineage>
</organism>
<gene>
    <name evidence="10" type="ORF">B0T15DRAFT_481170</name>
</gene>
<keyword evidence="11" id="KW-1185">Reference proteome</keyword>
<dbReference type="SUPFAM" id="SSF56112">
    <property type="entry name" value="Protein kinase-like (PK-like)"/>
    <property type="match status" value="1"/>
</dbReference>
<dbReference type="PANTHER" id="PTHR43895:SF32">
    <property type="entry name" value="SERINE_THREONINE-PROTEIN KINASE CHK1"/>
    <property type="match status" value="1"/>
</dbReference>
<dbReference type="AlphaFoldDB" id="A0AAJ0H0B4"/>
<evidence type="ECO:0000313" key="11">
    <source>
        <dbReference type="Proteomes" id="UP001273166"/>
    </source>
</evidence>
<sequence>MSWRGTSTISPEIIQISVGPDGDLPSTSCDPNLDLTEVANYRPRSVWPPELPTVRRRQLTELDRLGVQTDLVSYRLGAETRIVCFKYYCTNRNYAVIWHEANCLANMPKHPNIVHFDSLVVDHVEGGEDVVVGFTTKFIPGDTVIDNVSRVFKLKYLRQLITAVDFLNLRLGIAHGDIVPWNLLIDEETDNVVLFDFNLGAKLGWEGDPSFRNTFNYEEPRNDVKLTVFTMYEIITRDLQFRGELYGHPHEITILDVMGLEESEEEWSKHEDVRLDASIAEYRAVLHEWLVRRLTSDDKEITHYTQAPDHIDWPDAPPLPEMDFDGMSERAPLILRQMLVRKGENFLRWQRPSSHQLPLPAGKRLLATGEVVDDDDEQAAT</sequence>
<dbReference type="GO" id="GO:0004674">
    <property type="term" value="F:protein serine/threonine kinase activity"/>
    <property type="evidence" value="ECO:0007669"/>
    <property type="project" value="UniProtKB-KW"/>
</dbReference>
<dbReference type="EMBL" id="JAUDZG010000001">
    <property type="protein sequence ID" value="KAK3309478.1"/>
    <property type="molecule type" value="Genomic_DNA"/>
</dbReference>
<comment type="catalytic activity">
    <reaction evidence="8">
        <text>L-seryl-[protein] + ATP = O-phospho-L-seryl-[protein] + ADP + H(+)</text>
        <dbReference type="Rhea" id="RHEA:17989"/>
        <dbReference type="Rhea" id="RHEA-COMP:9863"/>
        <dbReference type="Rhea" id="RHEA-COMP:11604"/>
        <dbReference type="ChEBI" id="CHEBI:15378"/>
        <dbReference type="ChEBI" id="CHEBI:29999"/>
        <dbReference type="ChEBI" id="CHEBI:30616"/>
        <dbReference type="ChEBI" id="CHEBI:83421"/>
        <dbReference type="ChEBI" id="CHEBI:456216"/>
        <dbReference type="EC" id="2.7.11.1"/>
    </reaction>
</comment>
<evidence type="ECO:0000256" key="8">
    <source>
        <dbReference type="ARBA" id="ARBA00048679"/>
    </source>
</evidence>
<keyword evidence="3" id="KW-0808">Transferase</keyword>
<evidence type="ECO:0000256" key="7">
    <source>
        <dbReference type="ARBA" id="ARBA00047899"/>
    </source>
</evidence>
<dbReference type="GeneID" id="87884838"/>
<proteinExistence type="predicted"/>
<evidence type="ECO:0000256" key="5">
    <source>
        <dbReference type="ARBA" id="ARBA00022777"/>
    </source>
</evidence>